<dbReference type="InterPro" id="IPR003439">
    <property type="entry name" value="ABC_transporter-like_ATP-bd"/>
</dbReference>
<dbReference type="SUPFAM" id="SSF55021">
    <property type="entry name" value="ACT-like"/>
    <property type="match status" value="1"/>
</dbReference>
<evidence type="ECO:0000256" key="9">
    <source>
        <dbReference type="ARBA" id="ARBA00049360"/>
    </source>
</evidence>
<dbReference type="SMART" id="SM00382">
    <property type="entry name" value="AAA"/>
    <property type="match status" value="1"/>
</dbReference>
<keyword evidence="13" id="KW-1185">Reference proteome</keyword>
<dbReference type="SUPFAM" id="SSF52540">
    <property type="entry name" value="P-loop containing nucleoside triphosphate hydrolases"/>
    <property type="match status" value="1"/>
</dbReference>
<feature type="domain" description="ABC transporter" evidence="11">
    <location>
        <begin position="2"/>
        <end position="241"/>
    </location>
</feature>
<evidence type="ECO:0000256" key="3">
    <source>
        <dbReference type="ARBA" id="ARBA00022475"/>
    </source>
</evidence>
<dbReference type="CDD" id="cd03258">
    <property type="entry name" value="ABC_MetN_methionine_transporter"/>
    <property type="match status" value="1"/>
</dbReference>
<evidence type="ECO:0000313" key="12">
    <source>
        <dbReference type="EMBL" id="KRM98581.1"/>
    </source>
</evidence>
<dbReference type="PANTHER" id="PTHR43166">
    <property type="entry name" value="AMINO ACID IMPORT ATP-BINDING PROTEIN"/>
    <property type="match status" value="1"/>
</dbReference>
<dbReference type="SMART" id="SM00930">
    <property type="entry name" value="NIL"/>
    <property type="match status" value="1"/>
</dbReference>
<keyword evidence="8" id="KW-0472">Membrane</keyword>
<keyword evidence="6" id="KW-1278">Translocase</keyword>
<dbReference type="OrthoDB" id="9802264at2"/>
<proteinExistence type="inferred from homology"/>
<dbReference type="GO" id="GO:0006865">
    <property type="term" value="P:amino acid transport"/>
    <property type="evidence" value="ECO:0007669"/>
    <property type="project" value="UniProtKB-KW"/>
</dbReference>
<keyword evidence="7" id="KW-0029">Amino-acid transport</keyword>
<dbReference type="PANTHER" id="PTHR43166:SF36">
    <property type="entry name" value="METHIONINE IMPORT ATP-BINDING PROTEIN METN 2"/>
    <property type="match status" value="1"/>
</dbReference>
<dbReference type="PROSITE" id="PS00211">
    <property type="entry name" value="ABC_TRANSPORTER_1"/>
    <property type="match status" value="1"/>
</dbReference>
<dbReference type="PROSITE" id="PS50893">
    <property type="entry name" value="ABC_TRANSPORTER_2"/>
    <property type="match status" value="1"/>
</dbReference>
<dbReference type="InterPro" id="IPR017871">
    <property type="entry name" value="ABC_transporter-like_CS"/>
</dbReference>
<evidence type="ECO:0000256" key="2">
    <source>
        <dbReference type="ARBA" id="ARBA00022448"/>
    </source>
</evidence>
<dbReference type="GO" id="GO:0005524">
    <property type="term" value="F:ATP binding"/>
    <property type="evidence" value="ECO:0007669"/>
    <property type="project" value="UniProtKB-KW"/>
</dbReference>
<evidence type="ECO:0000313" key="13">
    <source>
        <dbReference type="Proteomes" id="UP000051638"/>
    </source>
</evidence>
<keyword evidence="3" id="KW-1003">Cell membrane</keyword>
<dbReference type="Pfam" id="PF09383">
    <property type="entry name" value="NIL"/>
    <property type="match status" value="1"/>
</dbReference>
<dbReference type="InterPro" id="IPR045865">
    <property type="entry name" value="ACT-like_dom_sf"/>
</dbReference>
<evidence type="ECO:0000256" key="6">
    <source>
        <dbReference type="ARBA" id="ARBA00022967"/>
    </source>
</evidence>
<sequence>MISMTGVSKIYPGKQKPLVAVDNVNLKIDAGEIYGIVGYSGAGKSTLVRMLNGLEKPSDGQIEINQQIINNLTRKQLRGARQKMGMIFQYFNLLWSRTVLANVTFPLEIAGVPKQQREVRARELLQTVGLENRQYAYPSELSGGQKQRVAIARALANQPQILLADEATSGLDPQTTDEVLDLLLKINRKLKLTIVVITHEMHVIRKICDRVAVMDSGKIVETGSVFDIFRHPQKSITQKFVNQEETPQFAETNVVLQELLQQVPKGKITKLTFHGNQAKLPIISEMLRQFPNVDLNIVAGNIHRTQSGAIGTLYLQLLGNEKEMLQAIEYLHIMRVETAVIRNE</sequence>
<protein>
    <submittedName>
        <fullName evidence="12">Phosphate ABC transporter ATP-binding protein</fullName>
    </submittedName>
</protein>
<dbReference type="STRING" id="1423796.FC24_GL001175"/>
<evidence type="ECO:0000256" key="10">
    <source>
        <dbReference type="ARBA" id="ARBA00055994"/>
    </source>
</evidence>
<comment type="similarity">
    <text evidence="1">Belongs to the ABC transporter superfamily.</text>
</comment>
<dbReference type="Gene3D" id="3.30.70.260">
    <property type="match status" value="1"/>
</dbReference>
<dbReference type="AlphaFoldDB" id="A0A0R2D4K6"/>
<dbReference type="InterPro" id="IPR003593">
    <property type="entry name" value="AAA+_ATPase"/>
</dbReference>
<dbReference type="RefSeq" id="WP_057873745.1">
    <property type="nucleotide sequence ID" value="NZ_AYYI01000030.1"/>
</dbReference>
<dbReference type="InterPro" id="IPR027417">
    <property type="entry name" value="P-loop_NTPase"/>
</dbReference>
<dbReference type="PATRIC" id="fig|1423796.3.peg.1201"/>
<keyword evidence="4" id="KW-0547">Nucleotide-binding</keyword>
<comment type="caution">
    <text evidence="12">The sequence shown here is derived from an EMBL/GenBank/DDBJ whole genome shotgun (WGS) entry which is preliminary data.</text>
</comment>
<evidence type="ECO:0000256" key="5">
    <source>
        <dbReference type="ARBA" id="ARBA00022840"/>
    </source>
</evidence>
<dbReference type="FunFam" id="3.40.50.300:FF:000056">
    <property type="entry name" value="Cell division ATP-binding protein FtsE"/>
    <property type="match status" value="1"/>
</dbReference>
<dbReference type="Pfam" id="PF00005">
    <property type="entry name" value="ABC_tran"/>
    <property type="match status" value="1"/>
</dbReference>
<accession>A0A0R2D4K6</accession>
<evidence type="ECO:0000259" key="11">
    <source>
        <dbReference type="PROSITE" id="PS50893"/>
    </source>
</evidence>
<keyword evidence="2" id="KW-0813">Transport</keyword>
<dbReference type="EMBL" id="AYYI01000030">
    <property type="protein sequence ID" value="KRM98581.1"/>
    <property type="molecule type" value="Genomic_DNA"/>
</dbReference>
<dbReference type="GO" id="GO:0016887">
    <property type="term" value="F:ATP hydrolysis activity"/>
    <property type="evidence" value="ECO:0007669"/>
    <property type="project" value="InterPro"/>
</dbReference>
<dbReference type="GO" id="GO:0005886">
    <property type="term" value="C:plasma membrane"/>
    <property type="evidence" value="ECO:0007669"/>
    <property type="project" value="UniProtKB-ARBA"/>
</dbReference>
<evidence type="ECO:0000256" key="8">
    <source>
        <dbReference type="ARBA" id="ARBA00023136"/>
    </source>
</evidence>
<keyword evidence="5 12" id="KW-0067">ATP-binding</keyword>
<reference evidence="12 13" key="1">
    <citation type="journal article" date="2015" name="Genome Announc.">
        <title>Expanding the biotechnology potential of lactobacilli through comparative genomics of 213 strains and associated genera.</title>
        <authorList>
            <person name="Sun Z."/>
            <person name="Harris H.M."/>
            <person name="McCann A."/>
            <person name="Guo C."/>
            <person name="Argimon S."/>
            <person name="Zhang W."/>
            <person name="Yang X."/>
            <person name="Jeffery I.B."/>
            <person name="Cooney J.C."/>
            <person name="Kagawa T.F."/>
            <person name="Liu W."/>
            <person name="Song Y."/>
            <person name="Salvetti E."/>
            <person name="Wrobel A."/>
            <person name="Rasinkangas P."/>
            <person name="Parkhill J."/>
            <person name="Rea M.C."/>
            <person name="O'Sullivan O."/>
            <person name="Ritari J."/>
            <person name="Douillard F.P."/>
            <person name="Paul Ross R."/>
            <person name="Yang R."/>
            <person name="Briner A.E."/>
            <person name="Felis G.E."/>
            <person name="de Vos W.M."/>
            <person name="Barrangou R."/>
            <person name="Klaenhammer T.R."/>
            <person name="Caufield P.W."/>
            <person name="Cui Y."/>
            <person name="Zhang H."/>
            <person name="O'Toole P.W."/>
        </authorList>
    </citation>
    <scope>NUCLEOTIDE SEQUENCE [LARGE SCALE GENOMIC DNA]</scope>
    <source>
        <strain evidence="12 13">DSM 20253</strain>
    </source>
</reference>
<dbReference type="Gene3D" id="3.40.50.300">
    <property type="entry name" value="P-loop containing nucleotide triphosphate hydrolases"/>
    <property type="match status" value="1"/>
</dbReference>
<gene>
    <name evidence="12" type="ORF">FC24_GL001175</name>
</gene>
<evidence type="ECO:0000256" key="7">
    <source>
        <dbReference type="ARBA" id="ARBA00022970"/>
    </source>
</evidence>
<evidence type="ECO:0000256" key="4">
    <source>
        <dbReference type="ARBA" id="ARBA00022741"/>
    </source>
</evidence>
<comment type="catalytic activity">
    <reaction evidence="9">
        <text>ATP + H2O = ADP + phosphate + H(+)</text>
        <dbReference type="Rhea" id="RHEA:13065"/>
        <dbReference type="ChEBI" id="CHEBI:15377"/>
        <dbReference type="ChEBI" id="CHEBI:15378"/>
        <dbReference type="ChEBI" id="CHEBI:30616"/>
        <dbReference type="ChEBI" id="CHEBI:43474"/>
        <dbReference type="ChEBI" id="CHEBI:456216"/>
    </reaction>
</comment>
<comment type="function">
    <text evidence="10">Part of the ABC transporter FtsEX involved in cellular division. Has ATPase activity. Essential for cell division and viability.</text>
</comment>
<dbReference type="Proteomes" id="UP000051638">
    <property type="component" value="Unassembled WGS sequence"/>
</dbReference>
<organism evidence="12 13">
    <name type="scientific">Loigolactobacillus rennini DSM 20253</name>
    <dbReference type="NCBI Taxonomy" id="1423796"/>
    <lineage>
        <taxon>Bacteria</taxon>
        <taxon>Bacillati</taxon>
        <taxon>Bacillota</taxon>
        <taxon>Bacilli</taxon>
        <taxon>Lactobacillales</taxon>
        <taxon>Lactobacillaceae</taxon>
        <taxon>Loigolactobacillus</taxon>
    </lineage>
</organism>
<name>A0A0R2D4K6_9LACO</name>
<dbReference type="InterPro" id="IPR018449">
    <property type="entry name" value="NIL_domain"/>
</dbReference>
<evidence type="ECO:0000256" key="1">
    <source>
        <dbReference type="ARBA" id="ARBA00005417"/>
    </source>
</evidence>
<dbReference type="InterPro" id="IPR041701">
    <property type="entry name" value="MetN_ABC"/>
</dbReference>
<dbReference type="InterPro" id="IPR050086">
    <property type="entry name" value="MetN_ABC_transporter-like"/>
</dbReference>